<comment type="caution">
    <text evidence="3">The sequence shown here is derived from an EMBL/GenBank/DDBJ whole genome shotgun (WGS) entry which is preliminary data.</text>
</comment>
<dbReference type="AlphaFoldDB" id="A0A2S4KNM8"/>
<sequence length="235" mass="26348">MSFHIPFRSRRSQPSRATARPWDRHPDHHGQHPQDPKPLKRSDTTHSRYVQMLLDQDDIPTLHNVLASFFVWLLLAGFLVFPGTFTSIKHSIEAKHNDEWGGKATETIVKGVKNIPLLVIAAVACGVSVIGVASLALRHRDNYVWLLNKLFVPGIANCLAGLISTLVGVYSQQHGSWSPTAKVTAIVEGSCLGVSAMLFLVFDRFLLHRVKQNHGAHYDKWPSNRSSEENFAEKW</sequence>
<evidence type="ECO:0000256" key="1">
    <source>
        <dbReference type="SAM" id="MobiDB-lite"/>
    </source>
</evidence>
<evidence type="ECO:0000256" key="2">
    <source>
        <dbReference type="SAM" id="Phobius"/>
    </source>
</evidence>
<accession>A0A2S4KNM8</accession>
<reference evidence="3 4" key="1">
    <citation type="submission" date="2018-01" db="EMBL/GenBank/DDBJ databases">
        <title>Harnessing the power of phylogenomics to disentangle the directionality and signatures of interkingdom host jumping in the parasitic fungal genus Tolypocladium.</title>
        <authorList>
            <person name="Quandt C.A."/>
            <person name="Patterson W."/>
            <person name="Spatafora J.W."/>
        </authorList>
    </citation>
    <scope>NUCLEOTIDE SEQUENCE [LARGE SCALE GENOMIC DNA]</scope>
    <source>
        <strain evidence="3 4">NRBC 100945</strain>
    </source>
</reference>
<proteinExistence type="predicted"/>
<dbReference type="Proteomes" id="UP000237481">
    <property type="component" value="Unassembled WGS sequence"/>
</dbReference>
<dbReference type="EMBL" id="PKSG01000987">
    <property type="protein sequence ID" value="POR31792.1"/>
    <property type="molecule type" value="Genomic_DNA"/>
</dbReference>
<keyword evidence="2" id="KW-1133">Transmembrane helix</keyword>
<feature type="transmembrane region" description="Helical" evidence="2">
    <location>
        <begin position="115"/>
        <end position="138"/>
    </location>
</feature>
<dbReference type="OrthoDB" id="3254104at2759"/>
<organism evidence="3 4">
    <name type="scientific">Tolypocladium paradoxum</name>
    <dbReference type="NCBI Taxonomy" id="94208"/>
    <lineage>
        <taxon>Eukaryota</taxon>
        <taxon>Fungi</taxon>
        <taxon>Dikarya</taxon>
        <taxon>Ascomycota</taxon>
        <taxon>Pezizomycotina</taxon>
        <taxon>Sordariomycetes</taxon>
        <taxon>Hypocreomycetidae</taxon>
        <taxon>Hypocreales</taxon>
        <taxon>Ophiocordycipitaceae</taxon>
        <taxon>Tolypocladium</taxon>
    </lineage>
</organism>
<protein>
    <submittedName>
        <fullName evidence="3">Uncharacterized protein</fullName>
    </submittedName>
</protein>
<gene>
    <name evidence="3" type="ORF">TPAR_08000</name>
</gene>
<feature type="compositionally biased region" description="Basic and acidic residues" evidence="1">
    <location>
        <begin position="21"/>
        <end position="42"/>
    </location>
</feature>
<feature type="transmembrane region" description="Helical" evidence="2">
    <location>
        <begin position="183"/>
        <end position="202"/>
    </location>
</feature>
<evidence type="ECO:0000313" key="4">
    <source>
        <dbReference type="Proteomes" id="UP000237481"/>
    </source>
</evidence>
<evidence type="ECO:0000313" key="3">
    <source>
        <dbReference type="EMBL" id="POR31792.1"/>
    </source>
</evidence>
<feature type="transmembrane region" description="Helical" evidence="2">
    <location>
        <begin position="61"/>
        <end position="81"/>
    </location>
</feature>
<dbReference type="STRING" id="94208.A0A2S4KNM8"/>
<feature type="region of interest" description="Disordered" evidence="1">
    <location>
        <begin position="1"/>
        <end position="42"/>
    </location>
</feature>
<keyword evidence="2" id="KW-0812">Transmembrane</keyword>
<keyword evidence="4" id="KW-1185">Reference proteome</keyword>
<feature type="transmembrane region" description="Helical" evidence="2">
    <location>
        <begin position="150"/>
        <end position="171"/>
    </location>
</feature>
<keyword evidence="2" id="KW-0472">Membrane</keyword>
<name>A0A2S4KNM8_9HYPO</name>